<proteinExistence type="predicted"/>
<organism evidence="1 2">
    <name type="scientific">Lentzea pudingi</name>
    <dbReference type="NCBI Taxonomy" id="1789439"/>
    <lineage>
        <taxon>Bacteria</taxon>
        <taxon>Bacillati</taxon>
        <taxon>Actinomycetota</taxon>
        <taxon>Actinomycetes</taxon>
        <taxon>Pseudonocardiales</taxon>
        <taxon>Pseudonocardiaceae</taxon>
        <taxon>Lentzea</taxon>
    </lineage>
</organism>
<accession>A0ABQ2IS24</accession>
<sequence length="199" mass="21529">MTNRIIDHDQDAGATSQRYHYTRVTEIHGHTVRARIQRGIYNNVNSGAVAEIRANGMSWSTLTAAGIDSWWYDTPKPSPDIDPAAVLGPLAEQLLCGAAEILASPPAMPTLSVHLYRAINGLLAISGGFTDEARIDPDDIAWAYAHGGALHIIEHPDGSVTFTKAHRDDCPFLTSAGARDCDDECDFPHPADTTHRSTS</sequence>
<reference evidence="2" key="1">
    <citation type="journal article" date="2019" name="Int. J. Syst. Evol. Microbiol.">
        <title>The Global Catalogue of Microorganisms (GCM) 10K type strain sequencing project: providing services to taxonomists for standard genome sequencing and annotation.</title>
        <authorList>
            <consortium name="The Broad Institute Genomics Platform"/>
            <consortium name="The Broad Institute Genome Sequencing Center for Infectious Disease"/>
            <person name="Wu L."/>
            <person name="Ma J."/>
        </authorList>
    </citation>
    <scope>NUCLEOTIDE SEQUENCE [LARGE SCALE GENOMIC DNA]</scope>
    <source>
        <strain evidence="2">CGMCC 4.7319</strain>
    </source>
</reference>
<dbReference type="Proteomes" id="UP000597656">
    <property type="component" value="Unassembled WGS sequence"/>
</dbReference>
<evidence type="ECO:0000313" key="2">
    <source>
        <dbReference type="Proteomes" id="UP000597656"/>
    </source>
</evidence>
<dbReference type="EMBL" id="BMNC01000019">
    <property type="protein sequence ID" value="GGN23841.1"/>
    <property type="molecule type" value="Genomic_DNA"/>
</dbReference>
<name>A0ABQ2IS24_9PSEU</name>
<keyword evidence="2" id="KW-1185">Reference proteome</keyword>
<gene>
    <name evidence="1" type="ORF">GCM10011609_76940</name>
</gene>
<evidence type="ECO:0000313" key="1">
    <source>
        <dbReference type="EMBL" id="GGN23841.1"/>
    </source>
</evidence>
<dbReference type="RefSeq" id="WP_189159807.1">
    <property type="nucleotide sequence ID" value="NZ_BMNC01000019.1"/>
</dbReference>
<comment type="caution">
    <text evidence="1">The sequence shown here is derived from an EMBL/GenBank/DDBJ whole genome shotgun (WGS) entry which is preliminary data.</text>
</comment>
<protein>
    <submittedName>
        <fullName evidence="1">Uncharacterized protein</fullName>
    </submittedName>
</protein>